<dbReference type="SUPFAM" id="SSF51735">
    <property type="entry name" value="NAD(P)-binding Rossmann-fold domains"/>
    <property type="match status" value="1"/>
</dbReference>
<accession>A0ABS7PT49</accession>
<evidence type="ECO:0000313" key="4">
    <source>
        <dbReference type="Proteomes" id="UP000706039"/>
    </source>
</evidence>
<comment type="similarity">
    <text evidence="1">Belongs to the short-chain dehydrogenases/reductases (SDR) family.</text>
</comment>
<comment type="caution">
    <text evidence="3">The sequence shown here is derived from an EMBL/GenBank/DDBJ whole genome shotgun (WGS) entry which is preliminary data.</text>
</comment>
<dbReference type="EMBL" id="JAINVV010000009">
    <property type="protein sequence ID" value="MBY8824388.1"/>
    <property type="molecule type" value="Genomic_DNA"/>
</dbReference>
<dbReference type="Gene3D" id="3.40.50.720">
    <property type="entry name" value="NAD(P)-binding Rossmann-like Domain"/>
    <property type="match status" value="1"/>
</dbReference>
<dbReference type="Pfam" id="PF13561">
    <property type="entry name" value="adh_short_C2"/>
    <property type="match status" value="1"/>
</dbReference>
<dbReference type="InterPro" id="IPR057326">
    <property type="entry name" value="KR_dom"/>
</dbReference>
<dbReference type="InterPro" id="IPR002347">
    <property type="entry name" value="SDR_fam"/>
</dbReference>
<dbReference type="Proteomes" id="UP000706039">
    <property type="component" value="Unassembled WGS sequence"/>
</dbReference>
<evidence type="ECO:0000259" key="2">
    <source>
        <dbReference type="SMART" id="SM00822"/>
    </source>
</evidence>
<dbReference type="PRINTS" id="PR00080">
    <property type="entry name" value="SDRFAMILY"/>
</dbReference>
<keyword evidence="4" id="KW-1185">Reference proteome</keyword>
<protein>
    <submittedName>
        <fullName evidence="3">SDR family oxidoreductase</fullName>
    </submittedName>
</protein>
<feature type="domain" description="Ketoreductase" evidence="2">
    <location>
        <begin position="8"/>
        <end position="185"/>
    </location>
</feature>
<dbReference type="SMART" id="SM00822">
    <property type="entry name" value="PKS_KR"/>
    <property type="match status" value="1"/>
</dbReference>
<dbReference type="InterPro" id="IPR050259">
    <property type="entry name" value="SDR"/>
</dbReference>
<proteinExistence type="inferred from homology"/>
<dbReference type="RefSeq" id="WP_222991500.1">
    <property type="nucleotide sequence ID" value="NZ_JAINVV010000009.1"/>
</dbReference>
<dbReference type="PANTHER" id="PTHR42879">
    <property type="entry name" value="3-OXOACYL-(ACYL-CARRIER-PROTEIN) REDUCTASE"/>
    <property type="match status" value="1"/>
</dbReference>
<gene>
    <name evidence="3" type="ORF">K7G82_18935</name>
</gene>
<evidence type="ECO:0000313" key="3">
    <source>
        <dbReference type="EMBL" id="MBY8824388.1"/>
    </source>
</evidence>
<sequence>MSGALTGRTAVVTGAAMGIGAAYARRLAADGARVALIDREDCTPIAETIVAAGGDAMAFRCDLTNPEQIDATVAAVLGWRSGPLILLNNAGAYPVTPLETLTLTQWRAVFALNVEASLLMALGLIPAMKADGWGRIVNIGSSILTLPRQGVAAYTASKMAVIGLTRALASDLGGHGITVNAISPGLTRTPGTERQLDAAGRTGLFDDFARNQPIGRVIEADDMTGLAAFLASDGSAMMTGQTLLVDGGLSRL</sequence>
<dbReference type="InterPro" id="IPR020904">
    <property type="entry name" value="Sc_DH/Rdtase_CS"/>
</dbReference>
<evidence type="ECO:0000256" key="1">
    <source>
        <dbReference type="ARBA" id="ARBA00006484"/>
    </source>
</evidence>
<organism evidence="3 4">
    <name type="scientific">Sphingomonas colocasiae</name>
    <dbReference type="NCBI Taxonomy" id="1848973"/>
    <lineage>
        <taxon>Bacteria</taxon>
        <taxon>Pseudomonadati</taxon>
        <taxon>Pseudomonadota</taxon>
        <taxon>Alphaproteobacteria</taxon>
        <taxon>Sphingomonadales</taxon>
        <taxon>Sphingomonadaceae</taxon>
        <taxon>Sphingomonas</taxon>
    </lineage>
</organism>
<dbReference type="PRINTS" id="PR00081">
    <property type="entry name" value="GDHRDH"/>
</dbReference>
<reference evidence="3 4" key="1">
    <citation type="submission" date="2021-08" db="EMBL/GenBank/DDBJ databases">
        <authorList>
            <person name="Tuo L."/>
        </authorList>
    </citation>
    <scope>NUCLEOTIDE SEQUENCE [LARGE SCALE GENOMIC DNA]</scope>
    <source>
        <strain evidence="3 4">JCM 31229</strain>
    </source>
</reference>
<name>A0ABS7PT49_9SPHN</name>
<dbReference type="PANTHER" id="PTHR42879:SF2">
    <property type="entry name" value="3-OXOACYL-[ACYL-CARRIER-PROTEIN] REDUCTASE FABG"/>
    <property type="match status" value="1"/>
</dbReference>
<dbReference type="InterPro" id="IPR036291">
    <property type="entry name" value="NAD(P)-bd_dom_sf"/>
</dbReference>
<dbReference type="CDD" id="cd05233">
    <property type="entry name" value="SDR_c"/>
    <property type="match status" value="1"/>
</dbReference>
<dbReference type="PROSITE" id="PS00061">
    <property type="entry name" value="ADH_SHORT"/>
    <property type="match status" value="1"/>
</dbReference>